<dbReference type="PANTHER" id="PTHR44591:SF22">
    <property type="entry name" value="CHEY SUBFAMILY"/>
    <property type="match status" value="1"/>
</dbReference>
<dbReference type="InterPro" id="IPR050595">
    <property type="entry name" value="Bact_response_regulator"/>
</dbReference>
<evidence type="ECO:0000256" key="2">
    <source>
        <dbReference type="PROSITE-ProRule" id="PRU00169"/>
    </source>
</evidence>
<dbReference type="RefSeq" id="WP_109009311.1">
    <property type="nucleotide sequence ID" value="NZ_BDUD01000001.1"/>
</dbReference>
<evidence type="ECO:0000313" key="4">
    <source>
        <dbReference type="EMBL" id="GBG19528.1"/>
    </source>
</evidence>
<gene>
    <name evidence="4" type="ORF">NIES4072_31960</name>
</gene>
<feature type="modified residue" description="4-aspartylphosphate" evidence="2">
    <location>
        <position position="55"/>
    </location>
</feature>
<dbReference type="AlphaFoldDB" id="A0A2R5FPW4"/>
<dbReference type="OrthoDB" id="424582at2"/>
<dbReference type="GO" id="GO:0000160">
    <property type="term" value="P:phosphorelay signal transduction system"/>
    <property type="evidence" value="ECO:0007669"/>
    <property type="project" value="InterPro"/>
</dbReference>
<name>A0A2R5FPW4_NOSCO</name>
<dbReference type="InterPro" id="IPR011006">
    <property type="entry name" value="CheY-like_superfamily"/>
</dbReference>
<dbReference type="PANTHER" id="PTHR44591">
    <property type="entry name" value="STRESS RESPONSE REGULATOR PROTEIN 1"/>
    <property type="match status" value="1"/>
</dbReference>
<comment type="caution">
    <text evidence="4">The sequence shown here is derived from an EMBL/GenBank/DDBJ whole genome shotgun (WGS) entry which is preliminary data.</text>
</comment>
<proteinExistence type="predicted"/>
<dbReference type="CDD" id="cd17552">
    <property type="entry name" value="REC_RR468-like"/>
    <property type="match status" value="1"/>
</dbReference>
<dbReference type="Pfam" id="PF00072">
    <property type="entry name" value="Response_reg"/>
    <property type="match status" value="1"/>
</dbReference>
<feature type="domain" description="Response regulatory" evidence="3">
    <location>
        <begin position="5"/>
        <end position="122"/>
    </location>
</feature>
<keyword evidence="1 2" id="KW-0597">Phosphoprotein</keyword>
<evidence type="ECO:0000256" key="1">
    <source>
        <dbReference type="ARBA" id="ARBA00022553"/>
    </source>
</evidence>
<evidence type="ECO:0000313" key="5">
    <source>
        <dbReference type="Proteomes" id="UP000245124"/>
    </source>
</evidence>
<evidence type="ECO:0000259" key="3">
    <source>
        <dbReference type="PROSITE" id="PS50110"/>
    </source>
</evidence>
<reference evidence="4 5" key="1">
    <citation type="submission" date="2017-06" db="EMBL/GenBank/DDBJ databases">
        <title>Genome sequencing of cyanobaciteial culture collection at National Institute for Environmental Studies (NIES).</title>
        <authorList>
            <person name="Hirose Y."/>
            <person name="Shimura Y."/>
            <person name="Fujisawa T."/>
            <person name="Nakamura Y."/>
            <person name="Kawachi M."/>
        </authorList>
    </citation>
    <scope>NUCLEOTIDE SEQUENCE [LARGE SCALE GENOMIC DNA]</scope>
    <source>
        <strain evidence="4 5">NIES-4072</strain>
    </source>
</reference>
<dbReference type="Gene3D" id="3.40.50.2300">
    <property type="match status" value="1"/>
</dbReference>
<keyword evidence="5" id="KW-1185">Reference proteome</keyword>
<dbReference type="PROSITE" id="PS50110">
    <property type="entry name" value="RESPONSE_REGULATORY"/>
    <property type="match status" value="1"/>
</dbReference>
<dbReference type="Proteomes" id="UP000245124">
    <property type="component" value="Unassembled WGS sequence"/>
</dbReference>
<accession>A0A2R5FPW4</accession>
<dbReference type="EMBL" id="BDUD01000001">
    <property type="protein sequence ID" value="GBG19528.1"/>
    <property type="molecule type" value="Genomic_DNA"/>
</dbReference>
<dbReference type="SUPFAM" id="SSF52172">
    <property type="entry name" value="CheY-like"/>
    <property type="match status" value="1"/>
</dbReference>
<protein>
    <submittedName>
        <fullName evidence="4">Response regulator receiver protein</fullName>
    </submittedName>
</protein>
<dbReference type="InterPro" id="IPR001789">
    <property type="entry name" value="Sig_transdc_resp-reg_receiver"/>
</dbReference>
<organism evidence="4 5">
    <name type="scientific">Nostoc commune NIES-4072</name>
    <dbReference type="NCBI Taxonomy" id="2005467"/>
    <lineage>
        <taxon>Bacteria</taxon>
        <taxon>Bacillati</taxon>
        <taxon>Cyanobacteriota</taxon>
        <taxon>Cyanophyceae</taxon>
        <taxon>Nostocales</taxon>
        <taxon>Nostocaceae</taxon>
        <taxon>Nostoc</taxon>
    </lineage>
</organism>
<dbReference type="SMART" id="SM00448">
    <property type="entry name" value="REC"/>
    <property type="match status" value="1"/>
</dbReference>
<sequence length="123" mass="13545">MTSKQILVIDDEDDIRQLIQTCLEIMGGWKVLTATSGNQGLLLAQSSQPDAILLDVMMPDMDGLTTFEKLQANQITKHIPVILLTARGRTNNERLFKDIDVKGIISKPFNPQKLAIQVAAALS</sequence>